<dbReference type="Proteomes" id="UP000276133">
    <property type="component" value="Unassembled WGS sequence"/>
</dbReference>
<evidence type="ECO:0000313" key="2">
    <source>
        <dbReference type="Proteomes" id="UP000276133"/>
    </source>
</evidence>
<sequence>MEKGSLSANEIGIFLFQESFFRQKKYFNFTRFYKKFWQKNYICKRIITVALNLNICDIPEADLKIEGNRTRERPKIAKPAWMRSEPPNLPEIDTLTIAPSSIFIKNHLNFTLSSLTLNTMSLVNLFLEHV</sequence>
<protein>
    <submittedName>
        <fullName evidence="1">Uncharacterized protein</fullName>
    </submittedName>
</protein>
<organism evidence="1 2">
    <name type="scientific">Brachionus plicatilis</name>
    <name type="common">Marine rotifer</name>
    <name type="synonym">Brachionus muelleri</name>
    <dbReference type="NCBI Taxonomy" id="10195"/>
    <lineage>
        <taxon>Eukaryota</taxon>
        <taxon>Metazoa</taxon>
        <taxon>Spiralia</taxon>
        <taxon>Gnathifera</taxon>
        <taxon>Rotifera</taxon>
        <taxon>Eurotatoria</taxon>
        <taxon>Monogononta</taxon>
        <taxon>Pseudotrocha</taxon>
        <taxon>Ploima</taxon>
        <taxon>Brachionidae</taxon>
        <taxon>Brachionus</taxon>
    </lineage>
</organism>
<comment type="caution">
    <text evidence="1">The sequence shown here is derived from an EMBL/GenBank/DDBJ whole genome shotgun (WGS) entry which is preliminary data.</text>
</comment>
<proteinExistence type="predicted"/>
<keyword evidence="2" id="KW-1185">Reference proteome</keyword>
<evidence type="ECO:0000313" key="1">
    <source>
        <dbReference type="EMBL" id="RNA33174.1"/>
    </source>
</evidence>
<reference evidence="1 2" key="1">
    <citation type="journal article" date="2018" name="Sci. Rep.">
        <title>Genomic signatures of local adaptation to the degree of environmental predictability in rotifers.</title>
        <authorList>
            <person name="Franch-Gras L."/>
            <person name="Hahn C."/>
            <person name="Garcia-Roger E.M."/>
            <person name="Carmona M.J."/>
            <person name="Serra M."/>
            <person name="Gomez A."/>
        </authorList>
    </citation>
    <scope>NUCLEOTIDE SEQUENCE [LARGE SCALE GENOMIC DNA]</scope>
    <source>
        <strain evidence="1">HYR1</strain>
    </source>
</reference>
<gene>
    <name evidence="1" type="ORF">BpHYR1_029686</name>
</gene>
<name>A0A3M7SBI0_BRAPC</name>
<dbReference type="EMBL" id="REGN01001676">
    <property type="protein sequence ID" value="RNA33174.1"/>
    <property type="molecule type" value="Genomic_DNA"/>
</dbReference>
<dbReference type="AlphaFoldDB" id="A0A3M7SBI0"/>
<accession>A0A3M7SBI0</accession>